<protein>
    <submittedName>
        <fullName evidence="7">Putative microtubule-severing ATPase</fullName>
        <ecNumber evidence="7">3.6.4.3</ecNumber>
    </submittedName>
</protein>
<comment type="caution">
    <text evidence="7">The sequence shown here is derived from an EMBL/GenBank/DDBJ whole genome shotgun (WGS) entry which is preliminary data.</text>
</comment>
<dbReference type="PROSITE" id="PS00674">
    <property type="entry name" value="AAA"/>
    <property type="match status" value="1"/>
</dbReference>
<evidence type="ECO:0000256" key="2">
    <source>
        <dbReference type="ARBA" id="ARBA00022741"/>
    </source>
</evidence>
<dbReference type="EC" id="3.6.4.3" evidence="7"/>
<keyword evidence="3 5" id="KW-0067">ATP-binding</keyword>
<dbReference type="InterPro" id="IPR003959">
    <property type="entry name" value="ATPase_AAA_core"/>
</dbReference>
<proteinExistence type="inferred from homology"/>
<dbReference type="Pfam" id="PF00004">
    <property type="entry name" value="AAA"/>
    <property type="match status" value="1"/>
</dbReference>
<dbReference type="Proteomes" id="UP000265566">
    <property type="component" value="Chromosome 1"/>
</dbReference>
<evidence type="ECO:0000259" key="6">
    <source>
        <dbReference type="Pfam" id="PF00004"/>
    </source>
</evidence>
<reference evidence="7" key="1">
    <citation type="journal article" date="2018" name="Nat. Plants">
        <title>Whole-genome landscape of Medicago truncatula symbiotic genes.</title>
        <authorList>
            <person name="Pecrix Y."/>
            <person name="Gamas P."/>
            <person name="Carrere S."/>
        </authorList>
    </citation>
    <scope>NUCLEOTIDE SEQUENCE</scope>
    <source>
        <tissue evidence="7">Leaves</tissue>
    </source>
</reference>
<accession>A0A396K180</accession>
<sequence>MSRWDGLLSKPDEKIIILAATNMPFDLDEAVIRRFQRRIMVGLPSAENRETILKTLIAKDKHEDLDFKELSTMTELRIQWK</sequence>
<name>A0A396K180_MEDTR</name>
<keyword evidence="2 5" id="KW-0547">Nucleotide-binding</keyword>
<evidence type="ECO:0000256" key="4">
    <source>
        <dbReference type="ARBA" id="ARBA00023128"/>
    </source>
</evidence>
<dbReference type="GO" id="GO:0016887">
    <property type="term" value="F:ATP hydrolysis activity"/>
    <property type="evidence" value="ECO:0007669"/>
    <property type="project" value="InterPro"/>
</dbReference>
<dbReference type="PANTHER" id="PTHR45644">
    <property type="entry name" value="AAA ATPASE, PUTATIVE (AFU_ORTHOLOGUE AFUA_2G12920)-RELATED-RELATED"/>
    <property type="match status" value="1"/>
</dbReference>
<dbReference type="SUPFAM" id="SSF52540">
    <property type="entry name" value="P-loop containing nucleoside triphosphate hydrolases"/>
    <property type="match status" value="1"/>
</dbReference>
<dbReference type="GO" id="GO:0005739">
    <property type="term" value="C:mitochondrion"/>
    <property type="evidence" value="ECO:0007669"/>
    <property type="project" value="UniProtKB-SubCell"/>
</dbReference>
<evidence type="ECO:0000256" key="1">
    <source>
        <dbReference type="ARBA" id="ARBA00004173"/>
    </source>
</evidence>
<dbReference type="Gene3D" id="3.40.50.300">
    <property type="entry name" value="P-loop containing nucleotide triphosphate hydrolases"/>
    <property type="match status" value="1"/>
</dbReference>
<gene>
    <name evidence="7" type="ORF">MtrunA17_Chr1g0204051</name>
</gene>
<dbReference type="AlphaFoldDB" id="A0A396K180"/>
<feature type="domain" description="ATPase AAA-type core" evidence="6">
    <location>
        <begin position="7"/>
        <end position="42"/>
    </location>
</feature>
<dbReference type="InterPro" id="IPR003960">
    <property type="entry name" value="ATPase_AAA_CS"/>
</dbReference>
<dbReference type="GO" id="GO:0005524">
    <property type="term" value="F:ATP binding"/>
    <property type="evidence" value="ECO:0007669"/>
    <property type="project" value="UniProtKB-KW"/>
</dbReference>
<dbReference type="InterPro" id="IPR051701">
    <property type="entry name" value="Mito_OM_Translocase_MSP1"/>
</dbReference>
<comment type="similarity">
    <text evidence="5">Belongs to the AAA ATPase family.</text>
</comment>
<dbReference type="PANTHER" id="PTHR45644:SF83">
    <property type="entry name" value="P-LOOP CONTAINING NUCLEOSIDE TRIPHOSPHATE HYDROLASES SUPERFAMILY PROTEIN"/>
    <property type="match status" value="1"/>
</dbReference>
<organism evidence="7">
    <name type="scientific">Medicago truncatula</name>
    <name type="common">Barrel medic</name>
    <name type="synonym">Medicago tribuloides</name>
    <dbReference type="NCBI Taxonomy" id="3880"/>
    <lineage>
        <taxon>Eukaryota</taxon>
        <taxon>Viridiplantae</taxon>
        <taxon>Streptophyta</taxon>
        <taxon>Embryophyta</taxon>
        <taxon>Tracheophyta</taxon>
        <taxon>Spermatophyta</taxon>
        <taxon>Magnoliopsida</taxon>
        <taxon>eudicotyledons</taxon>
        <taxon>Gunneridae</taxon>
        <taxon>Pentapetalae</taxon>
        <taxon>rosids</taxon>
        <taxon>fabids</taxon>
        <taxon>Fabales</taxon>
        <taxon>Fabaceae</taxon>
        <taxon>Papilionoideae</taxon>
        <taxon>50 kb inversion clade</taxon>
        <taxon>NPAAA clade</taxon>
        <taxon>Hologalegina</taxon>
        <taxon>IRL clade</taxon>
        <taxon>Trifolieae</taxon>
        <taxon>Medicago</taxon>
    </lineage>
</organism>
<dbReference type="EMBL" id="PSQE01000001">
    <property type="protein sequence ID" value="RHN81898.1"/>
    <property type="molecule type" value="Genomic_DNA"/>
</dbReference>
<dbReference type="InterPro" id="IPR027417">
    <property type="entry name" value="P-loop_NTPase"/>
</dbReference>
<evidence type="ECO:0000256" key="5">
    <source>
        <dbReference type="RuleBase" id="RU003651"/>
    </source>
</evidence>
<evidence type="ECO:0000313" key="7">
    <source>
        <dbReference type="EMBL" id="RHN81898.1"/>
    </source>
</evidence>
<dbReference type="Gene3D" id="1.10.8.60">
    <property type="match status" value="1"/>
</dbReference>
<evidence type="ECO:0000256" key="3">
    <source>
        <dbReference type="ARBA" id="ARBA00022840"/>
    </source>
</evidence>
<dbReference type="Gramene" id="rna5995">
    <property type="protein sequence ID" value="RHN81898.1"/>
    <property type="gene ID" value="gene5995"/>
</dbReference>
<keyword evidence="7" id="KW-0378">Hydrolase</keyword>
<keyword evidence="4" id="KW-0496">Mitochondrion</keyword>
<comment type="subcellular location">
    <subcellularLocation>
        <location evidence="1">Mitochondrion</location>
    </subcellularLocation>
</comment>